<evidence type="ECO:0000256" key="7">
    <source>
        <dbReference type="ARBA" id="ARBA00023163"/>
    </source>
</evidence>
<dbReference type="GO" id="GO:0003700">
    <property type="term" value="F:DNA-binding transcription factor activity"/>
    <property type="evidence" value="ECO:0007669"/>
    <property type="project" value="InterPro"/>
</dbReference>
<dbReference type="CDD" id="cd07153">
    <property type="entry name" value="Fur_like"/>
    <property type="match status" value="1"/>
</dbReference>
<dbReference type="Gene3D" id="1.10.10.10">
    <property type="entry name" value="Winged helix-like DNA-binding domain superfamily/Winged helix DNA-binding domain"/>
    <property type="match status" value="1"/>
</dbReference>
<evidence type="ECO:0000256" key="6">
    <source>
        <dbReference type="ARBA" id="ARBA00023125"/>
    </source>
</evidence>
<dbReference type="GO" id="GO:1900376">
    <property type="term" value="P:regulation of secondary metabolite biosynthetic process"/>
    <property type="evidence" value="ECO:0007669"/>
    <property type="project" value="TreeGrafter"/>
</dbReference>
<comment type="cofactor">
    <cofactor evidence="9">
        <name>Mn(2+)</name>
        <dbReference type="ChEBI" id="CHEBI:29035"/>
    </cofactor>
    <cofactor evidence="9">
        <name>Fe(2+)</name>
        <dbReference type="ChEBI" id="CHEBI:29033"/>
    </cofactor>
    <text evidence="9">Binds 1 Mn(2+) or Fe(2+) ion per subunit.</text>
</comment>
<keyword evidence="5" id="KW-0805">Transcription regulation</keyword>
<evidence type="ECO:0000256" key="5">
    <source>
        <dbReference type="ARBA" id="ARBA00023015"/>
    </source>
</evidence>
<dbReference type="RefSeq" id="WP_025802561.1">
    <property type="nucleotide sequence ID" value="NZ_CP053842.1"/>
</dbReference>
<dbReference type="PANTHER" id="PTHR33202:SF7">
    <property type="entry name" value="FERRIC UPTAKE REGULATION PROTEIN"/>
    <property type="match status" value="1"/>
</dbReference>
<dbReference type="InterPro" id="IPR036388">
    <property type="entry name" value="WH-like_DNA-bd_sf"/>
</dbReference>
<dbReference type="PANTHER" id="PTHR33202">
    <property type="entry name" value="ZINC UPTAKE REGULATION PROTEIN"/>
    <property type="match status" value="1"/>
</dbReference>
<dbReference type="AlphaFoldDB" id="A0A7M1LHB7"/>
<dbReference type="EMBL" id="CP063078">
    <property type="protein sequence ID" value="QOQ87721.1"/>
    <property type="molecule type" value="Genomic_DNA"/>
</dbReference>
<dbReference type="GO" id="GO:0008270">
    <property type="term" value="F:zinc ion binding"/>
    <property type="evidence" value="ECO:0007669"/>
    <property type="project" value="TreeGrafter"/>
</dbReference>
<comment type="cofactor">
    <cofactor evidence="8">
        <name>Zn(2+)</name>
        <dbReference type="ChEBI" id="CHEBI:29105"/>
    </cofactor>
    <text evidence="8">Binds 1 zinc ion per subunit.</text>
</comment>
<dbReference type="OrthoDB" id="8659436at2"/>
<feature type="binding site" evidence="8">
    <location>
        <position position="132"/>
    </location>
    <ligand>
        <name>Zn(2+)</name>
        <dbReference type="ChEBI" id="CHEBI:29105"/>
    </ligand>
</feature>
<keyword evidence="8" id="KW-0479">Metal-binding</keyword>
<dbReference type="InterPro" id="IPR002481">
    <property type="entry name" value="FUR"/>
</dbReference>
<dbReference type="Pfam" id="PF01475">
    <property type="entry name" value="FUR"/>
    <property type="match status" value="1"/>
</dbReference>
<evidence type="ECO:0000256" key="2">
    <source>
        <dbReference type="ARBA" id="ARBA00007957"/>
    </source>
</evidence>
<evidence type="ECO:0000256" key="4">
    <source>
        <dbReference type="ARBA" id="ARBA00022833"/>
    </source>
</evidence>
<evidence type="ECO:0000256" key="8">
    <source>
        <dbReference type="PIRSR" id="PIRSR602481-1"/>
    </source>
</evidence>
<dbReference type="InterPro" id="IPR036390">
    <property type="entry name" value="WH_DNA-bd_sf"/>
</dbReference>
<dbReference type="GO" id="GO:0045892">
    <property type="term" value="P:negative regulation of DNA-templated transcription"/>
    <property type="evidence" value="ECO:0007669"/>
    <property type="project" value="TreeGrafter"/>
</dbReference>
<proteinExistence type="inferred from homology"/>
<comment type="similarity">
    <text evidence="2">Belongs to the Fur family.</text>
</comment>
<evidence type="ECO:0000256" key="3">
    <source>
        <dbReference type="ARBA" id="ARBA00022491"/>
    </source>
</evidence>
<evidence type="ECO:0000313" key="11">
    <source>
        <dbReference type="Proteomes" id="UP000594749"/>
    </source>
</evidence>
<comment type="function">
    <text evidence="1">Acts as a global negative controlling element, employing Fe(2+) as a cofactor to bind the operator of the repressed genes.</text>
</comment>
<evidence type="ECO:0000256" key="1">
    <source>
        <dbReference type="ARBA" id="ARBA00002997"/>
    </source>
</evidence>
<feature type="binding site" evidence="8">
    <location>
        <position position="92"/>
    </location>
    <ligand>
        <name>Zn(2+)</name>
        <dbReference type="ChEBI" id="CHEBI:29105"/>
    </ligand>
</feature>
<name>A0A7M1LHB7_9BACT</name>
<keyword evidence="11" id="KW-1185">Reference proteome</keyword>
<dbReference type="Proteomes" id="UP000594749">
    <property type="component" value="Chromosome"/>
</dbReference>
<gene>
    <name evidence="10" type="ORF">IMC76_02600</name>
</gene>
<keyword evidence="3" id="KW-0678">Repressor</keyword>
<organism evidence="10 11">
    <name type="scientific">Campylobacter corcagiensis</name>
    <dbReference type="NCBI Taxonomy" id="1448857"/>
    <lineage>
        <taxon>Bacteria</taxon>
        <taxon>Pseudomonadati</taxon>
        <taxon>Campylobacterota</taxon>
        <taxon>Epsilonproteobacteria</taxon>
        <taxon>Campylobacterales</taxon>
        <taxon>Campylobacteraceae</taxon>
        <taxon>Campylobacter</taxon>
    </lineage>
</organism>
<protein>
    <submittedName>
        <fullName evidence="10">Transcriptional repressor</fullName>
    </submittedName>
</protein>
<reference evidence="10 11" key="1">
    <citation type="submission" date="2020-10" db="EMBL/GenBank/DDBJ databases">
        <title>Campylobacter and Helicobacter PacBio genomes.</title>
        <authorList>
            <person name="Lane C."/>
        </authorList>
    </citation>
    <scope>NUCLEOTIDE SEQUENCE [LARGE SCALE GENOMIC DNA]</scope>
    <source>
        <strain evidence="10 11">2016D-0077</strain>
    </source>
</reference>
<dbReference type="Gene3D" id="3.30.1490.190">
    <property type="match status" value="1"/>
</dbReference>
<feature type="binding site" evidence="9">
    <location>
        <position position="106"/>
    </location>
    <ligand>
        <name>Fe cation</name>
        <dbReference type="ChEBI" id="CHEBI:24875"/>
    </ligand>
</feature>
<keyword evidence="9" id="KW-0408">Iron</keyword>
<accession>A0A7M1LHB7</accession>
<dbReference type="InterPro" id="IPR043135">
    <property type="entry name" value="Fur_C"/>
</dbReference>
<keyword evidence="6" id="KW-0238">DNA-binding</keyword>
<feature type="binding site" evidence="8">
    <location>
        <position position="89"/>
    </location>
    <ligand>
        <name>Zn(2+)</name>
        <dbReference type="ChEBI" id="CHEBI:29105"/>
    </ligand>
</feature>
<sequence length="136" mass="15675">MQHMKILKDHGLKATPQRLCVLKLLSEHTHPNIDELYEEMRDIFPSISLATVYKNLNTLIEKGVVVEVANYGQKSKFDIYHSPHIHVICENCGKVYDYHNDISKIEDYKEMLEKALNNTLSKLSIVATIPDCECCR</sequence>
<keyword evidence="7" id="KW-0804">Transcription</keyword>
<evidence type="ECO:0000313" key="10">
    <source>
        <dbReference type="EMBL" id="QOQ87721.1"/>
    </source>
</evidence>
<dbReference type="SUPFAM" id="SSF46785">
    <property type="entry name" value="Winged helix' DNA-binding domain"/>
    <property type="match status" value="1"/>
</dbReference>
<dbReference type="GO" id="GO:0000976">
    <property type="term" value="F:transcription cis-regulatory region binding"/>
    <property type="evidence" value="ECO:0007669"/>
    <property type="project" value="TreeGrafter"/>
</dbReference>
<evidence type="ECO:0000256" key="9">
    <source>
        <dbReference type="PIRSR" id="PIRSR602481-2"/>
    </source>
</evidence>
<keyword evidence="4 8" id="KW-0862">Zinc</keyword>